<dbReference type="Proteomes" id="UP000638560">
    <property type="component" value="Unassembled WGS sequence"/>
</dbReference>
<comment type="caution">
    <text evidence="1">The sequence shown here is derived from an EMBL/GenBank/DDBJ whole genome shotgun (WGS) entry which is preliminary data.</text>
</comment>
<dbReference type="InterPro" id="IPR045727">
    <property type="entry name" value="DUF6081"/>
</dbReference>
<name>A0ABS0H8I0_9ACTN</name>
<protein>
    <submittedName>
        <fullName evidence="1">PE-PGRS family protein</fullName>
    </submittedName>
</protein>
<dbReference type="EMBL" id="JADPUN010000345">
    <property type="protein sequence ID" value="MBF9134454.1"/>
    <property type="molecule type" value="Genomic_DNA"/>
</dbReference>
<accession>A0ABS0H8I0</accession>
<gene>
    <name evidence="1" type="ORF">I0C86_36825</name>
</gene>
<evidence type="ECO:0000313" key="2">
    <source>
        <dbReference type="Proteomes" id="UP000638560"/>
    </source>
</evidence>
<evidence type="ECO:0000313" key="1">
    <source>
        <dbReference type="EMBL" id="MBF9134454.1"/>
    </source>
</evidence>
<keyword evidence="2" id="KW-1185">Reference proteome</keyword>
<proteinExistence type="predicted"/>
<dbReference type="RefSeq" id="WP_196205936.1">
    <property type="nucleotide sequence ID" value="NZ_JADPUN010000345.1"/>
</dbReference>
<dbReference type="Pfam" id="PF19559">
    <property type="entry name" value="DUF6081"/>
    <property type="match status" value="1"/>
</dbReference>
<sequence length="228" mass="25695">MIYEFGGLDEHRWRVVEVPDGRGGTHRYRDRNARVRVADGRLYATVNPFTRFHDSDPRQNNAKLLYLSTERVATPGHGVVVCEAEMAVLTHGQIPFDLVDAYGTLNVVDFRTGMVLNCAATNDTVYLVVERLPVGGGQGFRYRVVLDVPTTPGQPHRYAVGYRRDRREAVIHVDGALVYRTRTPVAVHGFQLGVGIFSARDLDRYPRHEREHGQGASVRWGPWEVRSG</sequence>
<organism evidence="1 2">
    <name type="scientific">Plantactinospora alkalitolerans</name>
    <dbReference type="NCBI Taxonomy" id="2789879"/>
    <lineage>
        <taxon>Bacteria</taxon>
        <taxon>Bacillati</taxon>
        <taxon>Actinomycetota</taxon>
        <taxon>Actinomycetes</taxon>
        <taxon>Micromonosporales</taxon>
        <taxon>Micromonosporaceae</taxon>
        <taxon>Plantactinospora</taxon>
    </lineage>
</organism>
<reference evidence="1 2" key="1">
    <citation type="submission" date="2020-11" db="EMBL/GenBank/DDBJ databases">
        <title>A novel isolate from a Black sea contaminated sediment with potential to produce alkanes: Plantactinospora alkalitolerans sp. nov.</title>
        <authorList>
            <person name="Carro L."/>
            <person name="Veyisoglu A."/>
            <person name="Guven K."/>
            <person name="Schumann P."/>
            <person name="Klenk H.-P."/>
            <person name="Sahin N."/>
        </authorList>
    </citation>
    <scope>NUCLEOTIDE SEQUENCE [LARGE SCALE GENOMIC DNA]</scope>
    <source>
        <strain evidence="1 2">S1510</strain>
    </source>
</reference>